<evidence type="ECO:0000256" key="1">
    <source>
        <dbReference type="ARBA" id="ARBA00010364"/>
    </source>
</evidence>
<comment type="caution">
    <text evidence="3">The sequence shown here is derived from an EMBL/GenBank/DDBJ whole genome shotgun (WGS) entry which is preliminary data.</text>
</comment>
<proteinExistence type="inferred from homology"/>
<accession>A0ABQ6A1S9</accession>
<organism evidence="3 4">
    <name type="scientific">Acidocella aquatica</name>
    <dbReference type="NCBI Taxonomy" id="1922313"/>
    <lineage>
        <taxon>Bacteria</taxon>
        <taxon>Pseudomonadati</taxon>
        <taxon>Pseudomonadota</taxon>
        <taxon>Alphaproteobacteria</taxon>
        <taxon>Acetobacterales</taxon>
        <taxon>Acidocellaceae</taxon>
        <taxon>Acidocella</taxon>
    </lineage>
</organism>
<dbReference type="InterPro" id="IPR036591">
    <property type="entry name" value="YggU-like_sf"/>
</dbReference>
<dbReference type="EMBL" id="BSOS01000005">
    <property type="protein sequence ID" value="GLR65597.1"/>
    <property type="molecule type" value="Genomic_DNA"/>
</dbReference>
<reference evidence="4" key="1">
    <citation type="journal article" date="2019" name="Int. J. Syst. Evol. Microbiol.">
        <title>The Global Catalogue of Microorganisms (GCM) 10K type strain sequencing project: providing services to taxonomists for standard genome sequencing and annotation.</title>
        <authorList>
            <consortium name="The Broad Institute Genomics Platform"/>
            <consortium name="The Broad Institute Genome Sequencing Center for Infectious Disease"/>
            <person name="Wu L."/>
            <person name="Ma J."/>
        </authorList>
    </citation>
    <scope>NUCLEOTIDE SEQUENCE [LARGE SCALE GENOMIC DNA]</scope>
    <source>
        <strain evidence="4">NBRC 112502</strain>
    </source>
</reference>
<dbReference type="Pfam" id="PF02594">
    <property type="entry name" value="DUF167"/>
    <property type="match status" value="1"/>
</dbReference>
<dbReference type="InterPro" id="IPR003746">
    <property type="entry name" value="DUF167"/>
</dbReference>
<evidence type="ECO:0000313" key="4">
    <source>
        <dbReference type="Proteomes" id="UP001156641"/>
    </source>
</evidence>
<dbReference type="Proteomes" id="UP001156641">
    <property type="component" value="Unassembled WGS sequence"/>
</dbReference>
<dbReference type="NCBIfam" id="TIGR00251">
    <property type="entry name" value="DUF167 family protein"/>
    <property type="match status" value="1"/>
</dbReference>
<dbReference type="Gene3D" id="3.30.1200.10">
    <property type="entry name" value="YggU-like"/>
    <property type="match status" value="1"/>
</dbReference>
<evidence type="ECO:0000313" key="3">
    <source>
        <dbReference type="EMBL" id="GLR65597.1"/>
    </source>
</evidence>
<keyword evidence="4" id="KW-1185">Reference proteome</keyword>
<name>A0ABQ6A1S9_9PROT</name>
<sequence length="104" mass="10970">MRFWLETAAGLVVAVKAHPGAKRVKIGPVIAAAPSPGWPQARLRISVAAPPEDGRANEAIIQALADWLHIKPAAITQEAGTTARDKKFRIAGAAAGDFAELLRL</sequence>
<dbReference type="SMART" id="SM01152">
    <property type="entry name" value="DUF167"/>
    <property type="match status" value="1"/>
</dbReference>
<protein>
    <recommendedName>
        <fullName evidence="2">UPF0235 protein GCM10010909_02750</fullName>
    </recommendedName>
</protein>
<gene>
    <name evidence="3" type="ORF">GCM10010909_02750</name>
</gene>
<dbReference type="SUPFAM" id="SSF69786">
    <property type="entry name" value="YggU-like"/>
    <property type="match status" value="1"/>
</dbReference>
<evidence type="ECO:0000256" key="2">
    <source>
        <dbReference type="HAMAP-Rule" id="MF_00634"/>
    </source>
</evidence>
<dbReference type="HAMAP" id="MF_00634">
    <property type="entry name" value="UPF0235"/>
    <property type="match status" value="1"/>
</dbReference>
<comment type="similarity">
    <text evidence="1 2">Belongs to the UPF0235 family.</text>
</comment>
<dbReference type="RefSeq" id="WP_284256098.1">
    <property type="nucleotide sequence ID" value="NZ_BSOS01000005.1"/>
</dbReference>